<evidence type="ECO:0000313" key="5">
    <source>
        <dbReference type="Proteomes" id="UP000271031"/>
    </source>
</evidence>
<keyword evidence="5" id="KW-1185">Reference proteome</keyword>
<dbReference type="RefSeq" id="WP_122918833.1">
    <property type="nucleotide sequence ID" value="NZ_RHHQ01000012.1"/>
</dbReference>
<reference evidence="4 5" key="1">
    <citation type="submission" date="2018-10" db="EMBL/GenBank/DDBJ databases">
        <title>Phylogenomics of Brevibacillus.</title>
        <authorList>
            <person name="Dunlap C."/>
        </authorList>
    </citation>
    <scope>NUCLEOTIDE SEQUENCE [LARGE SCALE GENOMIC DNA]</scope>
    <source>
        <strain evidence="4 5">JCM 15716</strain>
    </source>
</reference>
<feature type="binding site" evidence="3">
    <location>
        <position position="46"/>
    </location>
    <ligand>
        <name>a divalent metal cation</name>
        <dbReference type="ChEBI" id="CHEBI:60240"/>
    </ligand>
</feature>
<dbReference type="PANTHER" id="PTHR37302:SF3">
    <property type="entry name" value="DAMAGE-INDUCIBLE PROTEIN DINB"/>
    <property type="match status" value="1"/>
</dbReference>
<dbReference type="EMBL" id="RHHQ01000012">
    <property type="protein sequence ID" value="RNB87134.1"/>
    <property type="molecule type" value="Genomic_DNA"/>
</dbReference>
<proteinExistence type="inferred from homology"/>
<evidence type="ECO:0000256" key="2">
    <source>
        <dbReference type="ARBA" id="ARBA00022723"/>
    </source>
</evidence>
<dbReference type="SUPFAM" id="SSF109854">
    <property type="entry name" value="DinB/YfiT-like putative metalloenzymes"/>
    <property type="match status" value="1"/>
</dbReference>
<comment type="similarity">
    <text evidence="1">Belongs to the DinB family.</text>
</comment>
<gene>
    <name evidence="4" type="ORF">EDM56_15715</name>
</gene>
<dbReference type="GO" id="GO:0046872">
    <property type="term" value="F:metal ion binding"/>
    <property type="evidence" value="ECO:0007669"/>
    <property type="project" value="UniProtKB-KW"/>
</dbReference>
<feature type="binding site" evidence="3">
    <location>
        <position position="133"/>
    </location>
    <ligand>
        <name>a divalent metal cation</name>
        <dbReference type="ChEBI" id="CHEBI:60240"/>
    </ligand>
</feature>
<evidence type="ECO:0000256" key="3">
    <source>
        <dbReference type="PIRSR" id="PIRSR607837-1"/>
    </source>
</evidence>
<keyword evidence="2 3" id="KW-0479">Metal-binding</keyword>
<protein>
    <submittedName>
        <fullName evidence="4">DUF664 domain-containing protein</fullName>
    </submittedName>
</protein>
<comment type="caution">
    <text evidence="4">The sequence shown here is derived from an EMBL/GenBank/DDBJ whole genome shotgun (WGS) entry which is preliminary data.</text>
</comment>
<feature type="binding site" evidence="3">
    <location>
        <position position="137"/>
    </location>
    <ligand>
        <name>a divalent metal cation</name>
        <dbReference type="ChEBI" id="CHEBI:60240"/>
    </ligand>
</feature>
<dbReference type="OrthoDB" id="25666at2"/>
<dbReference type="InterPro" id="IPR007837">
    <property type="entry name" value="DinB"/>
</dbReference>
<dbReference type="InterPro" id="IPR034660">
    <property type="entry name" value="DinB/YfiT-like"/>
</dbReference>
<dbReference type="AlphaFoldDB" id="A0A3M8DGG5"/>
<evidence type="ECO:0000313" key="4">
    <source>
        <dbReference type="EMBL" id="RNB87134.1"/>
    </source>
</evidence>
<organism evidence="4 5">
    <name type="scientific">Brevibacillus fluminis</name>
    <dbReference type="NCBI Taxonomy" id="511487"/>
    <lineage>
        <taxon>Bacteria</taxon>
        <taxon>Bacillati</taxon>
        <taxon>Bacillota</taxon>
        <taxon>Bacilli</taxon>
        <taxon>Bacillales</taxon>
        <taxon>Paenibacillaceae</taxon>
        <taxon>Brevibacillus</taxon>
    </lineage>
</organism>
<evidence type="ECO:0000256" key="1">
    <source>
        <dbReference type="ARBA" id="ARBA00008635"/>
    </source>
</evidence>
<name>A0A3M8DGG5_9BACL</name>
<accession>A0A3M8DGG5</accession>
<dbReference type="Pfam" id="PF05163">
    <property type="entry name" value="DinB"/>
    <property type="match status" value="1"/>
</dbReference>
<dbReference type="Proteomes" id="UP000271031">
    <property type="component" value="Unassembled WGS sequence"/>
</dbReference>
<dbReference type="PANTHER" id="PTHR37302">
    <property type="entry name" value="SLR1116 PROTEIN"/>
    <property type="match status" value="1"/>
</dbReference>
<dbReference type="Gene3D" id="1.20.120.450">
    <property type="entry name" value="dinb family like domain"/>
    <property type="match status" value="1"/>
</dbReference>
<sequence length="162" mass="18760">MHPREYEWVKQTRRTLLDFCSEIKPEDFTRQIDGFGDLCIRDMLMHVADCYHAWLGSYLLLRTKKPITAKEALAQIGPEEIRERFAQADGYVKDVMAEFAGQMEVPLTRDIPWRVAQTLTMTPGKLLMHTVTHEYHHKGQILSMARYMGYTPPNTDVLGTDD</sequence>